<dbReference type="EMBL" id="QGGB01000003">
    <property type="protein sequence ID" value="PWN07288.1"/>
    <property type="molecule type" value="Genomic_DNA"/>
</dbReference>
<evidence type="ECO:0008006" key="9">
    <source>
        <dbReference type="Google" id="ProtNLM"/>
    </source>
</evidence>
<keyword evidence="8" id="KW-1185">Reference proteome</keyword>
<evidence type="ECO:0000256" key="4">
    <source>
        <dbReference type="ARBA" id="ARBA00022989"/>
    </source>
</evidence>
<keyword evidence="5 6" id="KW-0472">Membrane</keyword>
<proteinExistence type="predicted"/>
<evidence type="ECO:0000313" key="7">
    <source>
        <dbReference type="EMBL" id="PWN07288.1"/>
    </source>
</evidence>
<evidence type="ECO:0000313" key="8">
    <source>
        <dbReference type="Proteomes" id="UP000245533"/>
    </source>
</evidence>
<evidence type="ECO:0000256" key="5">
    <source>
        <dbReference type="ARBA" id="ARBA00023136"/>
    </source>
</evidence>
<dbReference type="InterPro" id="IPR051679">
    <property type="entry name" value="DASS-Related_Transporters"/>
</dbReference>
<accession>A0A316TTT4</accession>
<dbReference type="OrthoDB" id="255482at2"/>
<comment type="caution">
    <text evidence="7">The sequence shown here is derived from an EMBL/GenBank/DDBJ whole genome shotgun (WGS) entry which is preliminary data.</text>
</comment>
<dbReference type="PANTHER" id="PTHR43652:SF6">
    <property type="entry name" value="ARGININE REPRESSOR"/>
    <property type="match status" value="1"/>
</dbReference>
<evidence type="ECO:0000256" key="2">
    <source>
        <dbReference type="ARBA" id="ARBA00022475"/>
    </source>
</evidence>
<feature type="transmembrane region" description="Helical" evidence="6">
    <location>
        <begin position="234"/>
        <end position="252"/>
    </location>
</feature>
<feature type="transmembrane region" description="Helical" evidence="6">
    <location>
        <begin position="7"/>
        <end position="24"/>
    </location>
</feature>
<reference evidence="7 8" key="1">
    <citation type="submission" date="2018-05" db="EMBL/GenBank/DDBJ databases">
        <title>Rhodohalobacter halophilus gen. nov., sp. nov., a moderately halophilic member of the family Balneolaceae.</title>
        <authorList>
            <person name="Liu Z.-W."/>
        </authorList>
    </citation>
    <scope>NUCLEOTIDE SEQUENCE [LARGE SCALE GENOMIC DNA]</scope>
    <source>
        <strain evidence="7 8">8A47</strain>
    </source>
</reference>
<feature type="transmembrane region" description="Helical" evidence="6">
    <location>
        <begin position="175"/>
        <end position="198"/>
    </location>
</feature>
<organism evidence="7 8">
    <name type="scientific">Rhodohalobacter mucosus</name>
    <dbReference type="NCBI Taxonomy" id="2079485"/>
    <lineage>
        <taxon>Bacteria</taxon>
        <taxon>Pseudomonadati</taxon>
        <taxon>Balneolota</taxon>
        <taxon>Balneolia</taxon>
        <taxon>Balneolales</taxon>
        <taxon>Balneolaceae</taxon>
        <taxon>Rhodohalobacter</taxon>
    </lineage>
</organism>
<keyword evidence="4 6" id="KW-1133">Transmembrane helix</keyword>
<feature type="transmembrane region" description="Helical" evidence="6">
    <location>
        <begin position="314"/>
        <end position="335"/>
    </location>
</feature>
<feature type="transmembrane region" description="Helical" evidence="6">
    <location>
        <begin position="472"/>
        <end position="490"/>
    </location>
</feature>
<dbReference type="AlphaFoldDB" id="A0A316TTT4"/>
<protein>
    <recommendedName>
        <fullName evidence="9">Ion transporter superfamily protein YfcC</fullName>
    </recommendedName>
</protein>
<evidence type="ECO:0000256" key="6">
    <source>
        <dbReference type="SAM" id="Phobius"/>
    </source>
</evidence>
<comment type="subcellular location">
    <subcellularLocation>
        <location evidence="1">Cell membrane</location>
        <topology evidence="1">Multi-pass membrane protein</topology>
    </subcellularLocation>
</comment>
<dbReference type="Proteomes" id="UP000245533">
    <property type="component" value="Unassembled WGS sequence"/>
</dbReference>
<dbReference type="RefSeq" id="WP_109644829.1">
    <property type="nucleotide sequence ID" value="NZ_QGGB01000003.1"/>
</dbReference>
<keyword evidence="2" id="KW-1003">Cell membrane</keyword>
<feature type="transmembrane region" description="Helical" evidence="6">
    <location>
        <begin position="149"/>
        <end position="169"/>
    </location>
</feature>
<evidence type="ECO:0000256" key="1">
    <source>
        <dbReference type="ARBA" id="ARBA00004651"/>
    </source>
</evidence>
<sequence>MKNITAYSIMMIIAALTAVMTWLIPAGNYDSLTYNAASDMFTQSGMELSQSLPATQETLDSLNVKIPLESFTSGAIYRPVSIPGTYNVVESRPQGFFALIMSPIKGMIDAADIIFLVLFIGGLIGVMNMTGAFDAFISWLAGVLKGREYVLIILTTALIAAGGTTFGFAEETIALYLILVPVFMAAGYDAMVGLASIYLGSVIGGMSSTINPFSVIIASDSAGILWTTGLSGRIVMLVICITLTILFILYYANKVKKTPSSSILFDQKEKLEEYFGMHAREQVPPMTVQRLLILIVFMSCFGVMIAGVTLLDWWFVEITATFLTGAILIGFIARIPEREFVSAFVRGASELLGVAFIIGLARGISILMSDGMISDTVLNHAGSVTAGMSEELFVNSMYLIYNGLFFLVPSTSGMAVLTMPVFAPLADTAGFGREIIVNTYLYGQLSFLVIPTGLLLPSLAICKIGYDRYLKFVWPLLVILLIVTMVVLTVQVNL</sequence>
<feature type="transmembrane region" description="Helical" evidence="6">
    <location>
        <begin position="445"/>
        <end position="466"/>
    </location>
</feature>
<keyword evidence="3 6" id="KW-0812">Transmembrane</keyword>
<feature type="transmembrane region" description="Helical" evidence="6">
    <location>
        <begin position="398"/>
        <end position="425"/>
    </location>
</feature>
<feature type="transmembrane region" description="Helical" evidence="6">
    <location>
        <begin position="291"/>
        <end position="308"/>
    </location>
</feature>
<dbReference type="Pfam" id="PF03606">
    <property type="entry name" value="DcuC"/>
    <property type="match status" value="1"/>
</dbReference>
<dbReference type="GO" id="GO:0005886">
    <property type="term" value="C:plasma membrane"/>
    <property type="evidence" value="ECO:0007669"/>
    <property type="project" value="UniProtKB-SubCell"/>
</dbReference>
<name>A0A316TTT4_9BACT</name>
<evidence type="ECO:0000256" key="3">
    <source>
        <dbReference type="ARBA" id="ARBA00022692"/>
    </source>
</evidence>
<feature type="transmembrane region" description="Helical" evidence="6">
    <location>
        <begin position="113"/>
        <end position="137"/>
    </location>
</feature>
<dbReference type="PANTHER" id="PTHR43652">
    <property type="entry name" value="BASIC AMINO ACID ANTIPORTER YFCC-RELATED"/>
    <property type="match status" value="1"/>
</dbReference>
<dbReference type="InterPro" id="IPR018385">
    <property type="entry name" value="C4_dicarb_anaerob_car-like"/>
</dbReference>
<gene>
    <name evidence="7" type="ORF">DDZ15_03200</name>
</gene>